<dbReference type="InterPro" id="IPR012085">
    <property type="entry name" value="Globin_nematode"/>
</dbReference>
<keyword evidence="3 7" id="KW-0561">Oxygen transport</keyword>
<dbReference type="GO" id="GO:0005506">
    <property type="term" value="F:iron ion binding"/>
    <property type="evidence" value="ECO:0007669"/>
    <property type="project" value="InterPro"/>
</dbReference>
<evidence type="ECO:0000313" key="11">
    <source>
        <dbReference type="WBParaSite" id="HPLM_0001615501-mRNA-1"/>
    </source>
</evidence>
<evidence type="ECO:0000259" key="8">
    <source>
        <dbReference type="PROSITE" id="PS01033"/>
    </source>
</evidence>
<dbReference type="AlphaFoldDB" id="A0A0N4WWL6"/>
<dbReference type="OMA" id="CKYLFTH"/>
<organism evidence="11">
    <name type="scientific">Haemonchus placei</name>
    <name type="common">Barber's pole worm</name>
    <dbReference type="NCBI Taxonomy" id="6290"/>
    <lineage>
        <taxon>Eukaryota</taxon>
        <taxon>Metazoa</taxon>
        <taxon>Ecdysozoa</taxon>
        <taxon>Nematoda</taxon>
        <taxon>Chromadorea</taxon>
        <taxon>Rhabditida</taxon>
        <taxon>Rhabditina</taxon>
        <taxon>Rhabditomorpha</taxon>
        <taxon>Strongyloidea</taxon>
        <taxon>Trichostrongylidae</taxon>
        <taxon>Haemonchus</taxon>
    </lineage>
</organism>
<dbReference type="Gene3D" id="1.10.490.10">
    <property type="entry name" value="Globins"/>
    <property type="match status" value="1"/>
</dbReference>
<dbReference type="CDD" id="cd01040">
    <property type="entry name" value="Mb-like"/>
    <property type="match status" value="1"/>
</dbReference>
<dbReference type="EMBL" id="UZAF01019295">
    <property type="protein sequence ID" value="VDO58978.1"/>
    <property type="molecule type" value="Genomic_DNA"/>
</dbReference>
<evidence type="ECO:0000256" key="2">
    <source>
        <dbReference type="ARBA" id="ARBA00022617"/>
    </source>
</evidence>
<evidence type="ECO:0000313" key="9">
    <source>
        <dbReference type="EMBL" id="VDO58978.1"/>
    </source>
</evidence>
<name>A0A0N4WWL6_HAEPC</name>
<dbReference type="InterPro" id="IPR009050">
    <property type="entry name" value="Globin-like_sf"/>
</dbReference>
<sequence>MADVKKACMTSMATLQLGTTPKDKQNGTDFCKYLFTHHKDLRKYFKGAENYTGDDVQKSDRLQKVGLALITTVHVFVNIYDNEMVFRAFCRNLMDRHVGRGVDPSLWKAFWDIWVAFLESRGTVLNAEQKTAWNKLGTRFNEECQQYLAKEGLPNTLNHP</sequence>
<proteinExistence type="inferred from homology"/>
<feature type="domain" description="Globin" evidence="8">
    <location>
        <begin position="1"/>
        <end position="149"/>
    </location>
</feature>
<keyword evidence="4 6" id="KW-0479">Metal-binding</keyword>
<keyword evidence="2 7" id="KW-0349">Heme</keyword>
<dbReference type="GO" id="GO:0019825">
    <property type="term" value="F:oxygen binding"/>
    <property type="evidence" value="ECO:0007669"/>
    <property type="project" value="InterPro"/>
</dbReference>
<keyword evidence="10" id="KW-1185">Reference proteome</keyword>
<dbReference type="InterPro" id="IPR012292">
    <property type="entry name" value="Globin/Proto"/>
</dbReference>
<evidence type="ECO:0000256" key="7">
    <source>
        <dbReference type="RuleBase" id="RU000356"/>
    </source>
</evidence>
<evidence type="ECO:0000256" key="1">
    <source>
        <dbReference type="ARBA" id="ARBA00022448"/>
    </source>
</evidence>
<dbReference type="PIRSF" id="PIRSF002026">
    <property type="entry name" value="Nematode_globin"/>
    <property type="match status" value="1"/>
</dbReference>
<keyword evidence="5 6" id="KW-0408">Iron</keyword>
<dbReference type="WBParaSite" id="HPLM_0001615501-mRNA-1">
    <property type="protein sequence ID" value="HPLM_0001615501-mRNA-1"/>
    <property type="gene ID" value="HPLM_0001615501"/>
</dbReference>
<feature type="binding site" description="proximal binding residue" evidence="6">
    <location>
        <position position="97"/>
    </location>
    <ligand>
        <name>heme</name>
        <dbReference type="ChEBI" id="CHEBI:30413"/>
    </ligand>
    <ligandPart>
        <name>Fe</name>
        <dbReference type="ChEBI" id="CHEBI:18248"/>
    </ligandPart>
</feature>
<comment type="similarity">
    <text evidence="7">Belongs to the globin family.</text>
</comment>
<evidence type="ECO:0000256" key="3">
    <source>
        <dbReference type="ARBA" id="ARBA00022621"/>
    </source>
</evidence>
<dbReference type="GO" id="GO:0020037">
    <property type="term" value="F:heme binding"/>
    <property type="evidence" value="ECO:0007669"/>
    <property type="project" value="InterPro"/>
</dbReference>
<gene>
    <name evidence="9" type="ORF">HPLM_LOCUS16147</name>
</gene>
<evidence type="ECO:0000256" key="5">
    <source>
        <dbReference type="ARBA" id="ARBA00023004"/>
    </source>
</evidence>
<protein>
    <submittedName>
        <fullName evidence="11">GLOBIN domain-containing protein</fullName>
    </submittedName>
</protein>
<dbReference type="OrthoDB" id="10270311at2759"/>
<evidence type="ECO:0000313" key="10">
    <source>
        <dbReference type="Proteomes" id="UP000268014"/>
    </source>
</evidence>
<reference evidence="11" key="1">
    <citation type="submission" date="2017-02" db="UniProtKB">
        <authorList>
            <consortium name="WormBaseParasite"/>
        </authorList>
    </citation>
    <scope>IDENTIFICATION</scope>
</reference>
<dbReference type="Pfam" id="PF00042">
    <property type="entry name" value="Globin"/>
    <property type="match status" value="1"/>
</dbReference>
<dbReference type="PROSITE" id="PS01033">
    <property type="entry name" value="GLOBIN"/>
    <property type="match status" value="1"/>
</dbReference>
<keyword evidence="1 7" id="KW-0813">Transport</keyword>
<dbReference type="InterPro" id="IPR000971">
    <property type="entry name" value="Globin"/>
</dbReference>
<evidence type="ECO:0000256" key="6">
    <source>
        <dbReference type="PIRSR" id="PIRSR002026-1"/>
    </source>
</evidence>
<dbReference type="InterPro" id="IPR044399">
    <property type="entry name" value="Mb-like_M"/>
</dbReference>
<accession>A0A0N4WWL6</accession>
<evidence type="ECO:0000256" key="4">
    <source>
        <dbReference type="ARBA" id="ARBA00022723"/>
    </source>
</evidence>
<dbReference type="SUPFAM" id="SSF46458">
    <property type="entry name" value="Globin-like"/>
    <property type="match status" value="1"/>
</dbReference>
<dbReference type="Proteomes" id="UP000268014">
    <property type="component" value="Unassembled WGS sequence"/>
</dbReference>
<reference evidence="9 10" key="2">
    <citation type="submission" date="2018-11" db="EMBL/GenBank/DDBJ databases">
        <authorList>
            <consortium name="Pathogen Informatics"/>
        </authorList>
    </citation>
    <scope>NUCLEOTIDE SEQUENCE [LARGE SCALE GENOMIC DNA]</scope>
    <source>
        <strain evidence="9 10">MHpl1</strain>
    </source>
</reference>
<dbReference type="GO" id="GO:0005344">
    <property type="term" value="F:oxygen carrier activity"/>
    <property type="evidence" value="ECO:0007669"/>
    <property type="project" value="UniProtKB-KW"/>
</dbReference>